<evidence type="ECO:0000313" key="3">
    <source>
        <dbReference type="Proteomes" id="UP001476583"/>
    </source>
</evidence>
<name>A0ABZ2RBP1_ECTME</name>
<keyword evidence="3" id="KW-1185">Reference proteome</keyword>
<dbReference type="EMBL" id="CP148074">
    <property type="protein sequence ID" value="WXL24463.1"/>
    <property type="molecule type" value="Genomic_DNA"/>
</dbReference>
<evidence type="ECO:0000313" key="2">
    <source>
        <dbReference type="EMBL" id="WXL24463.1"/>
    </source>
</evidence>
<dbReference type="PANTHER" id="PTHR41252:SF1">
    <property type="entry name" value="BLR2505 PROTEIN"/>
    <property type="match status" value="1"/>
</dbReference>
<dbReference type="InterPro" id="IPR037401">
    <property type="entry name" value="SnoaL-like"/>
</dbReference>
<dbReference type="Proteomes" id="UP001476583">
    <property type="component" value="Chromosome"/>
</dbReference>
<gene>
    <name evidence="2" type="ORF">WG219_14175</name>
</gene>
<proteinExistence type="predicted"/>
<evidence type="ECO:0000259" key="1">
    <source>
        <dbReference type="Pfam" id="PF12680"/>
    </source>
</evidence>
<feature type="domain" description="SnoaL-like" evidence="1">
    <location>
        <begin position="9"/>
        <end position="115"/>
    </location>
</feature>
<sequence>MSTPERAIVEEMFAAFADQNLAAAVDTVSEDVVWIHHGSQKLPSVRFIGKNGVKQFFETNFSTLRTDYFRVKQLYQQGNVVIVIGEEKFTKLDGSDVLQQQWVQVYTVKDSLISRLEEFASSALPADYLDVQ</sequence>
<organism evidence="2 3">
    <name type="scientific">Ectopseudomonas mendocina</name>
    <name type="common">Pseudomonas mendocina</name>
    <dbReference type="NCBI Taxonomy" id="300"/>
    <lineage>
        <taxon>Bacteria</taxon>
        <taxon>Pseudomonadati</taxon>
        <taxon>Pseudomonadota</taxon>
        <taxon>Gammaproteobacteria</taxon>
        <taxon>Pseudomonadales</taxon>
        <taxon>Pseudomonadaceae</taxon>
        <taxon>Ectopseudomonas</taxon>
    </lineage>
</organism>
<dbReference type="Gene3D" id="3.10.450.50">
    <property type="match status" value="1"/>
</dbReference>
<reference evidence="2 3" key="1">
    <citation type="submission" date="2024-03" db="EMBL/GenBank/DDBJ databases">
        <title>Complete genome of BD2.</title>
        <authorList>
            <person name="Cao G."/>
        </authorList>
    </citation>
    <scope>NUCLEOTIDE SEQUENCE [LARGE SCALE GENOMIC DNA]</scope>
    <source>
        <strain evidence="2 3">BD2</strain>
    </source>
</reference>
<dbReference type="Pfam" id="PF12680">
    <property type="entry name" value="SnoaL_2"/>
    <property type="match status" value="1"/>
</dbReference>
<protein>
    <submittedName>
        <fullName evidence="2">Nuclear transport factor 2 family protein</fullName>
    </submittedName>
</protein>
<dbReference type="InterPro" id="IPR032710">
    <property type="entry name" value="NTF2-like_dom_sf"/>
</dbReference>
<dbReference type="PANTHER" id="PTHR41252">
    <property type="entry name" value="BLR2505 PROTEIN"/>
    <property type="match status" value="1"/>
</dbReference>
<accession>A0ABZ2RBP1</accession>
<dbReference type="SUPFAM" id="SSF54427">
    <property type="entry name" value="NTF2-like"/>
    <property type="match status" value="1"/>
</dbReference>